<keyword evidence="2" id="KW-1133">Transmembrane helix</keyword>
<feature type="transmembrane region" description="Helical" evidence="2">
    <location>
        <begin position="108"/>
        <end position="132"/>
    </location>
</feature>
<evidence type="ECO:0000256" key="1">
    <source>
        <dbReference type="SAM" id="MobiDB-lite"/>
    </source>
</evidence>
<dbReference type="AlphaFoldDB" id="A0A6V7U7R9"/>
<evidence type="ECO:0000313" key="3">
    <source>
        <dbReference type="EMBL" id="CAD2147055.1"/>
    </source>
</evidence>
<keyword evidence="2" id="KW-0472">Membrane</keyword>
<keyword evidence="2" id="KW-0812">Transmembrane</keyword>
<dbReference type="Proteomes" id="UP000580250">
    <property type="component" value="Unassembled WGS sequence"/>
</dbReference>
<comment type="caution">
    <text evidence="3">The sequence shown here is derived from an EMBL/GenBank/DDBJ whole genome shotgun (WGS) entry which is preliminary data.</text>
</comment>
<evidence type="ECO:0000313" key="4">
    <source>
        <dbReference type="Proteomes" id="UP000580250"/>
    </source>
</evidence>
<feature type="transmembrane region" description="Helical" evidence="2">
    <location>
        <begin position="138"/>
        <end position="161"/>
    </location>
</feature>
<gene>
    <name evidence="3" type="ORF">MENT_LOCUS8837</name>
</gene>
<reference evidence="3 4" key="1">
    <citation type="submission" date="2020-08" db="EMBL/GenBank/DDBJ databases">
        <authorList>
            <person name="Koutsovoulos G."/>
            <person name="Danchin GJ E."/>
        </authorList>
    </citation>
    <scope>NUCLEOTIDE SEQUENCE [LARGE SCALE GENOMIC DNA]</scope>
</reference>
<organism evidence="3 4">
    <name type="scientific">Meloidogyne enterolobii</name>
    <name type="common">Root-knot nematode worm</name>
    <name type="synonym">Meloidogyne mayaguensis</name>
    <dbReference type="NCBI Taxonomy" id="390850"/>
    <lineage>
        <taxon>Eukaryota</taxon>
        <taxon>Metazoa</taxon>
        <taxon>Ecdysozoa</taxon>
        <taxon>Nematoda</taxon>
        <taxon>Chromadorea</taxon>
        <taxon>Rhabditida</taxon>
        <taxon>Tylenchina</taxon>
        <taxon>Tylenchomorpha</taxon>
        <taxon>Tylenchoidea</taxon>
        <taxon>Meloidogynidae</taxon>
        <taxon>Meloidogyninae</taxon>
        <taxon>Meloidogyne</taxon>
    </lineage>
</organism>
<protein>
    <submittedName>
        <fullName evidence="3">Uncharacterized protein</fullName>
    </submittedName>
</protein>
<feature type="transmembrane region" description="Helical" evidence="2">
    <location>
        <begin position="22"/>
        <end position="46"/>
    </location>
</feature>
<feature type="transmembrane region" description="Helical" evidence="2">
    <location>
        <begin position="58"/>
        <end position="81"/>
    </location>
</feature>
<evidence type="ECO:0000256" key="2">
    <source>
        <dbReference type="SAM" id="Phobius"/>
    </source>
</evidence>
<accession>A0A6V7U7R9</accession>
<proteinExistence type="predicted"/>
<feature type="compositionally biased region" description="Low complexity" evidence="1">
    <location>
        <begin position="184"/>
        <end position="203"/>
    </location>
</feature>
<name>A0A6V7U7R9_MELEN</name>
<feature type="region of interest" description="Disordered" evidence="1">
    <location>
        <begin position="175"/>
        <end position="203"/>
    </location>
</feature>
<dbReference type="EMBL" id="CAJEWN010000038">
    <property type="protein sequence ID" value="CAD2147055.1"/>
    <property type="molecule type" value="Genomic_DNA"/>
</dbReference>
<sequence>MGNIFAVGFEFNYQPKKETFDYGFLSFILILLVLLIATATFLIYTIRSRCLTRVRTRHTIAVIALLFCFFLTTTESLPLSLKKSNSYSPIRHANFKPKANFRKLTKSLAVTSASLLSTAAFYFGLDLLGNYLLEEPELSAVILCSIVTTFLLLLILLTNLWSNRKRFLNRSTTTSHQPNIELTSNPSHSHSPSSLLDRPSSSL</sequence>